<proteinExistence type="predicted"/>
<keyword evidence="1" id="KW-0812">Transmembrane</keyword>
<feature type="transmembrane region" description="Helical" evidence="1">
    <location>
        <begin position="79"/>
        <end position="100"/>
    </location>
</feature>
<accession>A0A0L6TYG1</accession>
<keyword evidence="3" id="KW-1185">Reference proteome</keyword>
<reference evidence="3" key="1">
    <citation type="submission" date="2015-07" db="EMBL/GenBank/DDBJ databases">
        <title>Draft genome sequence of Acetobacterium bakii DSM 8293, a potential psychrophilic chemical producer through syngas fermentation.</title>
        <authorList>
            <person name="Song Y."/>
            <person name="Hwang S."/>
            <person name="Cho B.-K."/>
        </authorList>
    </citation>
    <scope>NUCLEOTIDE SEQUENCE [LARGE SCALE GENOMIC DNA]</scope>
    <source>
        <strain evidence="3">DSM 8239</strain>
    </source>
</reference>
<feature type="transmembrane region" description="Helical" evidence="1">
    <location>
        <begin position="43"/>
        <end position="67"/>
    </location>
</feature>
<evidence type="ECO:0000313" key="3">
    <source>
        <dbReference type="Proteomes" id="UP000036873"/>
    </source>
</evidence>
<dbReference type="OrthoDB" id="2612066at2"/>
<name>A0A0L6TYG1_9FIRM</name>
<evidence type="ECO:0000313" key="2">
    <source>
        <dbReference type="EMBL" id="KNZ41296.1"/>
    </source>
</evidence>
<keyword evidence="1" id="KW-1133">Transmembrane helix</keyword>
<protein>
    <submittedName>
        <fullName evidence="2">Uncharacterized protein</fullName>
    </submittedName>
</protein>
<keyword evidence="1" id="KW-0472">Membrane</keyword>
<organism evidence="2 3">
    <name type="scientific">Acetobacterium bakii</name>
    <dbReference type="NCBI Taxonomy" id="52689"/>
    <lineage>
        <taxon>Bacteria</taxon>
        <taxon>Bacillati</taxon>
        <taxon>Bacillota</taxon>
        <taxon>Clostridia</taxon>
        <taxon>Eubacteriales</taxon>
        <taxon>Eubacteriaceae</taxon>
        <taxon>Acetobacterium</taxon>
    </lineage>
</organism>
<dbReference type="AlphaFoldDB" id="A0A0L6TYG1"/>
<dbReference type="EMBL" id="LGYO01000033">
    <property type="protein sequence ID" value="KNZ41296.1"/>
    <property type="molecule type" value="Genomic_DNA"/>
</dbReference>
<comment type="caution">
    <text evidence="2">The sequence shown here is derived from an EMBL/GenBank/DDBJ whole genome shotgun (WGS) entry which is preliminary data.</text>
</comment>
<dbReference type="STRING" id="52689.AKG39_13400"/>
<dbReference type="RefSeq" id="WP_050740907.1">
    <property type="nucleotide sequence ID" value="NZ_LGYO01000033.1"/>
</dbReference>
<sequence length="151" mass="16349">MILKNYKIGFSLAGLMAVLLPMLPSIFWAVMPPVTTTLQDNDAAIPVIGLLGSVCQVLMIAMLIMLINKEAKASPQKKWIGGIAVICFIGYLLSWVIYFSTAITPMLLVGMAVLPSIYFIGVGLYLGNYPALIPTVIFAVIHIATTAQNYL</sequence>
<dbReference type="Proteomes" id="UP000036873">
    <property type="component" value="Unassembled WGS sequence"/>
</dbReference>
<evidence type="ECO:0000256" key="1">
    <source>
        <dbReference type="SAM" id="Phobius"/>
    </source>
</evidence>
<gene>
    <name evidence="2" type="ORF">AKG39_13400</name>
</gene>
<feature type="transmembrane region" description="Helical" evidence="1">
    <location>
        <begin position="12"/>
        <end position="31"/>
    </location>
</feature>